<reference evidence="2" key="1">
    <citation type="journal article" date="2022" name="bioRxiv">
        <title>Sequencing and chromosome-scale assembly of the giantPleurodeles waltlgenome.</title>
        <authorList>
            <person name="Brown T."/>
            <person name="Elewa A."/>
            <person name="Iarovenko S."/>
            <person name="Subramanian E."/>
            <person name="Araus A.J."/>
            <person name="Petzold A."/>
            <person name="Susuki M."/>
            <person name="Suzuki K.-i.T."/>
            <person name="Hayashi T."/>
            <person name="Toyoda A."/>
            <person name="Oliveira C."/>
            <person name="Osipova E."/>
            <person name="Leigh N.D."/>
            <person name="Simon A."/>
            <person name="Yun M.H."/>
        </authorList>
    </citation>
    <scope>NUCLEOTIDE SEQUENCE</scope>
    <source>
        <strain evidence="2">20211129_DDA</strain>
        <tissue evidence="2">Liver</tissue>
    </source>
</reference>
<dbReference type="AlphaFoldDB" id="A0AAV7TM24"/>
<organism evidence="2 3">
    <name type="scientific">Pleurodeles waltl</name>
    <name type="common">Iberian ribbed newt</name>
    <dbReference type="NCBI Taxonomy" id="8319"/>
    <lineage>
        <taxon>Eukaryota</taxon>
        <taxon>Metazoa</taxon>
        <taxon>Chordata</taxon>
        <taxon>Craniata</taxon>
        <taxon>Vertebrata</taxon>
        <taxon>Euteleostomi</taxon>
        <taxon>Amphibia</taxon>
        <taxon>Batrachia</taxon>
        <taxon>Caudata</taxon>
        <taxon>Salamandroidea</taxon>
        <taxon>Salamandridae</taxon>
        <taxon>Pleurodelinae</taxon>
        <taxon>Pleurodeles</taxon>
    </lineage>
</organism>
<proteinExistence type="predicted"/>
<gene>
    <name evidence="2" type="ORF">NDU88_002748</name>
</gene>
<sequence>MGGGPPGHGDGGGGSCAASDAESGKQGGSGYLGLFSPAPRVLEGAGGECVARGRGCGEVGLGGGQGRGIPACRVRNAMGIVLRVDPPSQRERLGAWRLDTPGKGVVGE</sequence>
<protein>
    <submittedName>
        <fullName evidence="2">Uncharacterized protein</fullName>
    </submittedName>
</protein>
<name>A0AAV7TM24_PLEWA</name>
<dbReference type="EMBL" id="JANPWB010000006">
    <property type="protein sequence ID" value="KAJ1177493.1"/>
    <property type="molecule type" value="Genomic_DNA"/>
</dbReference>
<feature type="compositionally biased region" description="Gly residues" evidence="1">
    <location>
        <begin position="1"/>
        <end position="15"/>
    </location>
</feature>
<feature type="region of interest" description="Disordered" evidence="1">
    <location>
        <begin position="1"/>
        <end position="32"/>
    </location>
</feature>
<evidence type="ECO:0000313" key="3">
    <source>
        <dbReference type="Proteomes" id="UP001066276"/>
    </source>
</evidence>
<dbReference type="Proteomes" id="UP001066276">
    <property type="component" value="Chromosome 3_2"/>
</dbReference>
<keyword evidence="3" id="KW-1185">Reference proteome</keyword>
<comment type="caution">
    <text evidence="2">The sequence shown here is derived from an EMBL/GenBank/DDBJ whole genome shotgun (WGS) entry which is preliminary data.</text>
</comment>
<evidence type="ECO:0000256" key="1">
    <source>
        <dbReference type="SAM" id="MobiDB-lite"/>
    </source>
</evidence>
<evidence type="ECO:0000313" key="2">
    <source>
        <dbReference type="EMBL" id="KAJ1177493.1"/>
    </source>
</evidence>
<accession>A0AAV7TM24</accession>